<keyword evidence="2" id="KW-0812">Transmembrane</keyword>
<feature type="region of interest" description="Disordered" evidence="1">
    <location>
        <begin position="91"/>
        <end position="113"/>
    </location>
</feature>
<feature type="transmembrane region" description="Helical" evidence="2">
    <location>
        <begin position="276"/>
        <end position="295"/>
    </location>
</feature>
<reference evidence="3 4" key="1">
    <citation type="submission" date="2021-03" db="EMBL/GenBank/DDBJ databases">
        <authorList>
            <person name="King G.J."/>
            <person name="Bancroft I."/>
            <person name="Baten A."/>
            <person name="Bloomfield J."/>
            <person name="Borpatragohain P."/>
            <person name="He Z."/>
            <person name="Irish N."/>
            <person name="Irwin J."/>
            <person name="Liu K."/>
            <person name="Mauleon R.P."/>
            <person name="Moore J."/>
            <person name="Morris R."/>
            <person name="Ostergaard L."/>
            <person name="Wang B."/>
            <person name="Wells R."/>
        </authorList>
    </citation>
    <scope>NUCLEOTIDE SEQUENCE [LARGE SCALE GENOMIC DNA]</scope>
    <source>
        <strain evidence="3">R-o-18</strain>
        <tissue evidence="3">Leaf</tissue>
    </source>
</reference>
<keyword evidence="2" id="KW-0472">Membrane</keyword>
<organism evidence="3 4">
    <name type="scientific">Brassica rapa subsp. trilocularis</name>
    <dbReference type="NCBI Taxonomy" id="1813537"/>
    <lineage>
        <taxon>Eukaryota</taxon>
        <taxon>Viridiplantae</taxon>
        <taxon>Streptophyta</taxon>
        <taxon>Embryophyta</taxon>
        <taxon>Tracheophyta</taxon>
        <taxon>Spermatophyta</taxon>
        <taxon>Magnoliopsida</taxon>
        <taxon>eudicotyledons</taxon>
        <taxon>Gunneridae</taxon>
        <taxon>Pentapetalae</taxon>
        <taxon>rosids</taxon>
        <taxon>malvids</taxon>
        <taxon>Brassicales</taxon>
        <taxon>Brassicaceae</taxon>
        <taxon>Brassiceae</taxon>
        <taxon>Brassica</taxon>
    </lineage>
</organism>
<evidence type="ECO:0000313" key="4">
    <source>
        <dbReference type="Proteomes" id="UP000823674"/>
    </source>
</evidence>
<dbReference type="PANTHER" id="PTHR11206">
    <property type="entry name" value="MULTIDRUG RESISTANCE PROTEIN"/>
    <property type="match status" value="1"/>
</dbReference>
<dbReference type="EMBL" id="JADBGQ010000008">
    <property type="protein sequence ID" value="KAG5387018.1"/>
    <property type="molecule type" value="Genomic_DNA"/>
</dbReference>
<evidence type="ECO:0000256" key="1">
    <source>
        <dbReference type="SAM" id="MobiDB-lite"/>
    </source>
</evidence>
<feature type="compositionally biased region" description="Low complexity" evidence="1">
    <location>
        <begin position="103"/>
        <end position="113"/>
    </location>
</feature>
<feature type="transmembrane region" description="Helical" evidence="2">
    <location>
        <begin position="234"/>
        <end position="255"/>
    </location>
</feature>
<protein>
    <submittedName>
        <fullName evidence="3">Uncharacterized protein</fullName>
    </submittedName>
</protein>
<evidence type="ECO:0000256" key="2">
    <source>
        <dbReference type="SAM" id="Phobius"/>
    </source>
</evidence>
<gene>
    <name evidence="3" type="primary">A09g518440.1_BraROA</name>
    <name evidence="3" type="ORF">IGI04_038488</name>
</gene>
<comment type="caution">
    <text evidence="3">The sequence shown here is derived from an EMBL/GenBank/DDBJ whole genome shotgun (WGS) entry which is preliminary data.</text>
</comment>
<evidence type="ECO:0000313" key="3">
    <source>
        <dbReference type="EMBL" id="KAG5387018.1"/>
    </source>
</evidence>
<accession>A0ABQ7LKC0</accession>
<sequence>SPKTFRAGSGPNHPFVPHRGLLEFGFPVCRDGILTAARGPGPYKTHAGRIWVKAQRVLRGRHNPRPLPHLLSLHLKKKSQETKMAIRVLYSTTPPTSTRGAAPPTDSSSPRLRPPSELLSIFFPPPLELLSFLELPLELSISSSEASCTVQQQQQQHLLKLTPMKHHVLHTRGPARNVLCSKQGGFGQRFKYRGSRRAYPQRTAGERDRSGAGQCGAGGTKCHLYLFGLGSNGAALAMSVSFWFYAVILACYVRFSTSCEKTRSFVSDDFVSSVKQFFHFGVPSTAMLCLEWWLFELLILSSGLLPNPKLETFVLSI</sequence>
<proteinExistence type="predicted"/>
<feature type="non-terminal residue" evidence="3">
    <location>
        <position position="317"/>
    </location>
</feature>
<feature type="non-terminal residue" evidence="3">
    <location>
        <position position="1"/>
    </location>
</feature>
<keyword evidence="2" id="KW-1133">Transmembrane helix</keyword>
<dbReference type="Proteomes" id="UP000823674">
    <property type="component" value="Chromosome A09"/>
</dbReference>
<keyword evidence="4" id="KW-1185">Reference proteome</keyword>
<name>A0ABQ7LKC0_BRACM</name>